<evidence type="ECO:0000313" key="3">
    <source>
        <dbReference type="Proteomes" id="UP001202031"/>
    </source>
</evidence>
<dbReference type="InterPro" id="IPR036086">
    <property type="entry name" value="ParB/Sulfiredoxin_sf"/>
</dbReference>
<protein>
    <submittedName>
        <fullName evidence="2">ParB/RepB/Spo0J family partition protein</fullName>
    </submittedName>
</protein>
<evidence type="ECO:0000259" key="1">
    <source>
        <dbReference type="SMART" id="SM00470"/>
    </source>
</evidence>
<evidence type="ECO:0000313" key="2">
    <source>
        <dbReference type="EMBL" id="MCL6655845.1"/>
    </source>
</evidence>
<dbReference type="Gene3D" id="3.90.1530.10">
    <property type="entry name" value="Conserved hypothetical protein from pyrococcus furiosus pfu- 392566-001, ParB domain"/>
    <property type="match status" value="1"/>
</dbReference>
<reference evidence="2 3" key="1">
    <citation type="submission" date="2022-03" db="EMBL/GenBank/DDBJ databases">
        <title>Taxonomic description of new species and reclassification of some bacterial strains.</title>
        <authorList>
            <person name="Ndongo S."/>
        </authorList>
    </citation>
    <scope>NUCLEOTIDE SEQUENCE [LARGE SCALE GENOMIC DNA]</scope>
    <source>
        <strain evidence="2 3">Marseille-P6666</strain>
    </source>
</reference>
<dbReference type="SMART" id="SM00470">
    <property type="entry name" value="ParB"/>
    <property type="match status" value="1"/>
</dbReference>
<feature type="domain" description="ParB-like N-terminal" evidence="1">
    <location>
        <begin position="11"/>
        <end position="103"/>
    </location>
</feature>
<sequence>MKIDIPCLDVRMVDREELQANDYNPNTVPRDKMLLLKQSILDNGFCFPIVTIWSEEDEKYIIVDGFHRFTICQPEWLNIKKVPIVVLKHDLSQRMTATVQFNKARGVHAVDKDADIVKALLEQGKKEEEIANSLGLDLDTVLRYKQMTGILALFEGVNYSHSWGIKDGEDAQ</sequence>
<dbReference type="InterPro" id="IPR003115">
    <property type="entry name" value="ParB_N"/>
</dbReference>
<dbReference type="Pfam" id="PF02195">
    <property type="entry name" value="ParB_N"/>
    <property type="match status" value="1"/>
</dbReference>
<dbReference type="Proteomes" id="UP001202031">
    <property type="component" value="Unassembled WGS sequence"/>
</dbReference>
<comment type="caution">
    <text evidence="2">The sequence shown here is derived from an EMBL/GenBank/DDBJ whole genome shotgun (WGS) entry which is preliminary data.</text>
</comment>
<dbReference type="EMBL" id="JAMGSI010000001">
    <property type="protein sequence ID" value="MCL6655845.1"/>
    <property type="molecule type" value="Genomic_DNA"/>
</dbReference>
<organism evidence="2 3">
    <name type="scientific">Akkermansia massiliensis</name>
    <dbReference type="NCBI Taxonomy" id="2927224"/>
    <lineage>
        <taxon>Bacteria</taxon>
        <taxon>Pseudomonadati</taxon>
        <taxon>Verrucomicrobiota</taxon>
        <taxon>Verrucomicrobiia</taxon>
        <taxon>Verrucomicrobiales</taxon>
        <taxon>Akkermansiaceae</taxon>
        <taxon>Akkermansia</taxon>
    </lineage>
</organism>
<dbReference type="GeneID" id="84022365"/>
<dbReference type="PANTHER" id="PTHR33375:SF1">
    <property type="entry name" value="CHROMOSOME-PARTITIONING PROTEIN PARB-RELATED"/>
    <property type="match status" value="1"/>
</dbReference>
<dbReference type="RefSeq" id="WP_022397831.1">
    <property type="nucleotide sequence ID" value="NZ_CP072019.1"/>
</dbReference>
<name>A0ABT0R403_9BACT</name>
<proteinExistence type="predicted"/>
<keyword evidence="3" id="KW-1185">Reference proteome</keyword>
<accession>A0ABT0R403</accession>
<dbReference type="CDD" id="cd16397">
    <property type="entry name" value="IbrB_like"/>
    <property type="match status" value="1"/>
</dbReference>
<dbReference type="PANTHER" id="PTHR33375">
    <property type="entry name" value="CHROMOSOME-PARTITIONING PROTEIN PARB-RELATED"/>
    <property type="match status" value="1"/>
</dbReference>
<dbReference type="InterPro" id="IPR050336">
    <property type="entry name" value="Chromosome_partition/occlusion"/>
</dbReference>
<gene>
    <name evidence="2" type="ORF">M8N44_00750</name>
</gene>
<dbReference type="SUPFAM" id="SSF110849">
    <property type="entry name" value="ParB/Sulfiredoxin"/>
    <property type="match status" value="1"/>
</dbReference>